<dbReference type="Gene3D" id="3.40.1410.10">
    <property type="entry name" value="Chorismate lyase-like"/>
    <property type="match status" value="1"/>
</dbReference>
<dbReference type="InterPro" id="IPR028978">
    <property type="entry name" value="Chorismate_lyase_/UTRA_dom_sf"/>
</dbReference>
<name>M5RCM7_9BACT</name>
<accession>M5RCM7</accession>
<evidence type="ECO:0000313" key="2">
    <source>
        <dbReference type="Proteomes" id="UP000011991"/>
    </source>
</evidence>
<comment type="caution">
    <text evidence="1">The sequence shown here is derived from an EMBL/GenBank/DDBJ whole genome shotgun (WGS) entry which is preliminary data.</text>
</comment>
<dbReference type="AlphaFoldDB" id="M5RCM7"/>
<reference evidence="1 2" key="1">
    <citation type="journal article" date="2013" name="Mar. Genomics">
        <title>Expression of sulfatases in Rhodopirellula baltica and the diversity of sulfatases in the genus Rhodopirellula.</title>
        <authorList>
            <person name="Wegner C.E."/>
            <person name="Richter-Heitmann T."/>
            <person name="Klindworth A."/>
            <person name="Klockow C."/>
            <person name="Richter M."/>
            <person name="Achstetter T."/>
            <person name="Glockner F.O."/>
            <person name="Harder J."/>
        </authorList>
    </citation>
    <scope>NUCLEOTIDE SEQUENCE [LARGE SCALE GENOMIC DNA]</scope>
    <source>
        <strain evidence="1 2">SM1</strain>
    </source>
</reference>
<gene>
    <name evidence="1" type="ORF">RMSM_05931</name>
</gene>
<protein>
    <submittedName>
        <fullName evidence="1">Uncharacterized protein</fullName>
    </submittedName>
</protein>
<dbReference type="PATRIC" id="fig|1265738.3.peg.5919"/>
<sequence>MTEKHEYMKGSMSPKKLSIEIEHLVGQFYSLTEEADRDAAIRLSSDLASFESIDTAPPPFDQLLDHNKHMTVTVEAFHGQKVDVVVHRTKRVANWYSREITLVTQEDKKIVQYGIVRLNVDQLSEPVWSRIESETTPLGRVLIEHNVLRQVQLCGLWRVSAGPSLASIMQVEKGDTLFGRTALIYCDGDPAIELLEIVAPVSAD</sequence>
<organism evidence="1 2">
    <name type="scientific">Rhodopirellula maiorica SM1</name>
    <dbReference type="NCBI Taxonomy" id="1265738"/>
    <lineage>
        <taxon>Bacteria</taxon>
        <taxon>Pseudomonadati</taxon>
        <taxon>Planctomycetota</taxon>
        <taxon>Planctomycetia</taxon>
        <taxon>Pirellulales</taxon>
        <taxon>Pirellulaceae</taxon>
        <taxon>Novipirellula</taxon>
    </lineage>
</organism>
<keyword evidence="2" id="KW-1185">Reference proteome</keyword>
<dbReference type="SUPFAM" id="SSF64288">
    <property type="entry name" value="Chorismate lyase-like"/>
    <property type="match status" value="1"/>
</dbReference>
<evidence type="ECO:0000313" key="1">
    <source>
        <dbReference type="EMBL" id="EMI17140.1"/>
    </source>
</evidence>
<dbReference type="EMBL" id="ANOG01000854">
    <property type="protein sequence ID" value="EMI17140.1"/>
    <property type="molecule type" value="Genomic_DNA"/>
</dbReference>
<proteinExistence type="predicted"/>
<dbReference type="Proteomes" id="UP000011991">
    <property type="component" value="Unassembled WGS sequence"/>
</dbReference>